<dbReference type="Proteomes" id="UP001164459">
    <property type="component" value="Chromosome"/>
</dbReference>
<dbReference type="EMBL" id="CP114040">
    <property type="protein sequence ID" value="WAS93207.1"/>
    <property type="molecule type" value="Genomic_DNA"/>
</dbReference>
<dbReference type="RefSeq" id="WP_269035532.1">
    <property type="nucleotide sequence ID" value="NZ_CP114040.1"/>
</dbReference>
<keyword evidence="2" id="KW-1185">Reference proteome</keyword>
<accession>A0ABY7H1T2</accession>
<organism evidence="1 2">
    <name type="scientific">Nannocystis punicea</name>
    <dbReference type="NCBI Taxonomy" id="2995304"/>
    <lineage>
        <taxon>Bacteria</taxon>
        <taxon>Pseudomonadati</taxon>
        <taxon>Myxococcota</taxon>
        <taxon>Polyangia</taxon>
        <taxon>Nannocystales</taxon>
        <taxon>Nannocystaceae</taxon>
        <taxon>Nannocystis</taxon>
    </lineage>
</organism>
<name>A0ABY7H1T2_9BACT</name>
<sequence length="195" mass="19755">MHHANKILIVLALVVGCDQQQFLKKEIAAVAAVKDRSAAAPVVVAPKTAAAVAKASDPSAFFSLSDCLGSCDGVNTPTDRTTCRLNCETAYGAEARGAVQAADDDAIAQVTGCLGRCGGSHDREACAESCKTTAAQSAAAPSTEVLTQLDACVKLCHVDKGVRATDQATCELNCAQVARVEATPPPSAVAGAPAS</sequence>
<reference evidence="1" key="1">
    <citation type="submission" date="2022-11" db="EMBL/GenBank/DDBJ databases">
        <title>Minimal conservation of predation-associated metabolite biosynthetic gene clusters underscores biosynthetic potential of Myxococcota including descriptions for ten novel species: Archangium lansinium sp. nov., Myxococcus landrumus sp. nov., Nannocystis bai.</title>
        <authorList>
            <person name="Ahearne A."/>
            <person name="Stevens C."/>
            <person name="Dowd S."/>
        </authorList>
    </citation>
    <scope>NUCLEOTIDE SEQUENCE</scope>
    <source>
        <strain evidence="1">Fl3</strain>
    </source>
</reference>
<evidence type="ECO:0000313" key="1">
    <source>
        <dbReference type="EMBL" id="WAS93207.1"/>
    </source>
</evidence>
<proteinExistence type="predicted"/>
<evidence type="ECO:0000313" key="2">
    <source>
        <dbReference type="Proteomes" id="UP001164459"/>
    </source>
</evidence>
<evidence type="ECO:0008006" key="3">
    <source>
        <dbReference type="Google" id="ProtNLM"/>
    </source>
</evidence>
<protein>
    <recommendedName>
        <fullName evidence="3">Secreted protein</fullName>
    </recommendedName>
</protein>
<dbReference type="PROSITE" id="PS51257">
    <property type="entry name" value="PROKAR_LIPOPROTEIN"/>
    <property type="match status" value="1"/>
</dbReference>
<gene>
    <name evidence="1" type="ORF">O0S08_44150</name>
</gene>